<evidence type="ECO:0000256" key="2">
    <source>
        <dbReference type="SAM" id="Phobius"/>
    </source>
</evidence>
<proteinExistence type="predicted"/>
<dbReference type="PANTHER" id="PTHR45661">
    <property type="entry name" value="SURFACE ANTIGEN"/>
    <property type="match status" value="1"/>
</dbReference>
<accession>A0A0E1EK83</accession>
<keyword evidence="2" id="KW-0472">Membrane</keyword>
<comment type="caution">
    <text evidence="3">The sequence shown here is derived from an EMBL/GenBank/DDBJ whole genome shotgun (WGS) entry which is preliminary data.</text>
</comment>
<dbReference type="EMBL" id="MAWT01000012">
    <property type="protein sequence ID" value="OCM71776.1"/>
    <property type="molecule type" value="Genomic_DNA"/>
</dbReference>
<dbReference type="PANTHER" id="PTHR45661:SF3">
    <property type="entry name" value="IG-LIKE DOMAIN-CONTAINING PROTEIN"/>
    <property type="match status" value="1"/>
</dbReference>
<dbReference type="AlphaFoldDB" id="A0A0E1EK83"/>
<dbReference type="InterPro" id="IPR026906">
    <property type="entry name" value="LRR_5"/>
</dbReference>
<organism evidence="3 4">
    <name type="scientific">Streptococcus agalactiae</name>
    <dbReference type="NCBI Taxonomy" id="1311"/>
    <lineage>
        <taxon>Bacteria</taxon>
        <taxon>Bacillati</taxon>
        <taxon>Bacillota</taxon>
        <taxon>Bacilli</taxon>
        <taxon>Lactobacillales</taxon>
        <taxon>Streptococcaceae</taxon>
        <taxon>Streptococcus</taxon>
    </lineage>
</organism>
<reference evidence="3 4" key="1">
    <citation type="journal article" date="2016" name="Sci. Rep.">
        <title>Serotype IV Streptococcus agalactiae ST-452 has arisen from large genomic recombination events between CC23 and the hypervirulent CC17 lineages.</title>
        <authorList>
            <person name="Campisi E."/>
            <person name="Rinaudo C.D."/>
            <person name="Donati C."/>
            <person name="Barucco M."/>
            <person name="Torricelli G."/>
            <person name="Edwards M.S."/>
            <person name="Baker C.J."/>
            <person name="Margarit I."/>
            <person name="Rosini R."/>
        </authorList>
    </citation>
    <scope>NUCLEOTIDE SEQUENCE [LARGE SCALE GENOMIC DNA]</scope>
    <source>
        <strain evidence="3 4">CZ-PW-140</strain>
    </source>
</reference>
<dbReference type="Pfam" id="PF13306">
    <property type="entry name" value="LRR_5"/>
    <property type="match status" value="2"/>
</dbReference>
<name>A0A0E1EK83_STRAG</name>
<feature type="transmembrane region" description="Helical" evidence="2">
    <location>
        <begin position="1028"/>
        <end position="1045"/>
    </location>
</feature>
<dbReference type="KEGG" id="sage:EN72_02510"/>
<dbReference type="Proteomes" id="UP000093122">
    <property type="component" value="Unassembled WGS sequence"/>
</dbReference>
<evidence type="ECO:0000313" key="4">
    <source>
        <dbReference type="Proteomes" id="UP000093122"/>
    </source>
</evidence>
<keyword evidence="2" id="KW-0812">Transmembrane</keyword>
<dbReference type="Gene3D" id="3.80.10.10">
    <property type="entry name" value="Ribonuclease Inhibitor"/>
    <property type="match status" value="3"/>
</dbReference>
<gene>
    <name evidence="3" type="ORF">AX245_00065</name>
</gene>
<keyword evidence="2" id="KW-1133">Transmembrane helix</keyword>
<protein>
    <submittedName>
        <fullName evidence="3">Cell surface protein</fullName>
    </submittedName>
</protein>
<dbReference type="InterPro" id="IPR053139">
    <property type="entry name" value="Surface_bspA-like"/>
</dbReference>
<dbReference type="RefSeq" id="WP_000162168.1">
    <property type="nucleotide sequence ID" value="NZ_CAXOLC010000019.1"/>
</dbReference>
<feature type="region of interest" description="Disordered" evidence="1">
    <location>
        <begin position="28"/>
        <end position="125"/>
    </location>
</feature>
<dbReference type="InterPro" id="IPR032675">
    <property type="entry name" value="LRR_dom_sf"/>
</dbReference>
<evidence type="ECO:0000313" key="3">
    <source>
        <dbReference type="EMBL" id="OCM71776.1"/>
    </source>
</evidence>
<dbReference type="SUPFAM" id="SSF52058">
    <property type="entry name" value="L domain-like"/>
    <property type="match status" value="2"/>
</dbReference>
<evidence type="ECO:0000256" key="1">
    <source>
        <dbReference type="SAM" id="MobiDB-lite"/>
    </source>
</evidence>
<sequence>MTKKHLKTLALALTTVSVVTYSQEVYGLEREESVKQEQTQSASEDDWFEEDNERKTNVSKENSTVDETVSDLFSDGNSNNSSSKTESVVNDPKQVLKAKPEVTQEASNSSNNASKVEVSKQDTASKKEIIETSTWEAKDFVTRGDTLVGFSKSGINKLSQTSHLVLPSHAADGTQLTQVASFAFTPDKKTAIAEYTSRLGENGKPSRLDIDQKEIIDEGEIFNAYQLTKLTIPNGYKSIGQDAFVDNKNIAEVNLPESLETISDYAFAHMSLKQVKLPDNLKVIGELAFFDNQIGGKLYLPHHLIKLAERAFKSNRIQTVEFLGSKLKVIGEASFQDNNLSNVMLPDGLEKIESEAFTGNPGDEHYNNQVVLRTRTGQNPHQLATENTYVNPDKSLWRATPDMDYTKWLEEDFTYQKNSITGFSNKGLQKVRRNKNLEIPKQHNGITITEIGDNAFRNVDFQSKTLRKYDLEEIKLPSTIRKIGAFAFQSNNLKSFEASEDLEEIKEGAFMNNRIGTLDLKDKLIKIGDAAFHINHIYAIVLPESVQEIGRSAFRQNGALHLMFIGNKVKTIGEMAFLSNKLESVNLSEQKQLKTIEVQAFSDNALSEVVLPPNLQTIREEAFKRNHLKEVKGSSTLSQIAFNAFDQNDGDKRFNKKVVVRTHNNSHMLADGERFIIDPDKLSSTMVDLEKVLKTLEGLDYSTLRQTTQTQFREMTTAGKALLSKSNLRQGEKQKFLQEAQFFLDRVDLDKAIAKAEKALVTKKATKNGHLLERSINKAVLAYNNSAIKKANVKRLEKELDLLTDLVEGKGPLAQATMVQGVYLLKTPLPLPEYYIGLNVYFDKSGKLIYALDMSDTIGEGQKDAYGNPILNVDEDNEGYHALAVATLADYEGLYIKDILNSSLDKIKAIRQIPLAKYHRLGFFQAIRNAAAEADRLIPKTPKGYLNTVPNYRKKQVEKNSKPVDYKTPIFDKALPNEKVDGDRVAKGHNINAETNNYVAVTPIRSEQQLHKSQSDVNLPQTSSKNNFIYKILGYVSLCLLFLVTSGKKGKRARK</sequence>
<feature type="compositionally biased region" description="Polar residues" evidence="1">
    <location>
        <begin position="104"/>
        <end position="114"/>
    </location>
</feature>
<feature type="compositionally biased region" description="Polar residues" evidence="1">
    <location>
        <begin position="75"/>
        <end position="88"/>
    </location>
</feature>